<feature type="transmembrane region" description="Helical" evidence="1">
    <location>
        <begin position="36"/>
        <end position="56"/>
    </location>
</feature>
<feature type="transmembrane region" description="Helical" evidence="1">
    <location>
        <begin position="68"/>
        <end position="92"/>
    </location>
</feature>
<evidence type="ECO:0008006" key="4">
    <source>
        <dbReference type="Google" id="ProtNLM"/>
    </source>
</evidence>
<keyword evidence="1" id="KW-0472">Membrane</keyword>
<gene>
    <name evidence="2" type="ORF">TPE_2000</name>
</gene>
<dbReference type="KEGG" id="tped:TPE_2000"/>
<dbReference type="GO" id="GO:0022857">
    <property type="term" value="F:transmembrane transporter activity"/>
    <property type="evidence" value="ECO:0007669"/>
    <property type="project" value="InterPro"/>
</dbReference>
<protein>
    <recommendedName>
        <fullName evidence="4">ECF transporter S component</fullName>
    </recommendedName>
</protein>
<proteinExistence type="predicted"/>
<dbReference type="Gene3D" id="1.10.1760.20">
    <property type="match status" value="1"/>
</dbReference>
<organism evidence="2 3">
    <name type="scientific">Treponema pedis str. T A4</name>
    <dbReference type="NCBI Taxonomy" id="1291379"/>
    <lineage>
        <taxon>Bacteria</taxon>
        <taxon>Pseudomonadati</taxon>
        <taxon>Spirochaetota</taxon>
        <taxon>Spirochaetia</taxon>
        <taxon>Spirochaetales</taxon>
        <taxon>Treponemataceae</taxon>
        <taxon>Treponema</taxon>
    </lineage>
</organism>
<evidence type="ECO:0000313" key="2">
    <source>
        <dbReference type="EMBL" id="AGT44474.1"/>
    </source>
</evidence>
<reference evidence="2 3" key="1">
    <citation type="journal article" date="2013" name="PLoS ONE">
        <title>Genome-Wide Relatedness of Treponema pedis, from Gingiva and Necrotic Skin Lesions of Pigs, with the Human Oral Pathogen Treponema denticola.</title>
        <authorList>
            <person name="Svartstrom O."/>
            <person name="Mushtaq M."/>
            <person name="Pringle M."/>
            <person name="Segerman B."/>
        </authorList>
    </citation>
    <scope>NUCLEOTIDE SEQUENCE [LARGE SCALE GENOMIC DNA]</scope>
    <source>
        <strain evidence="2">T A4</strain>
    </source>
</reference>
<evidence type="ECO:0000256" key="1">
    <source>
        <dbReference type="SAM" id="Phobius"/>
    </source>
</evidence>
<keyword evidence="1" id="KW-0812">Transmembrane</keyword>
<dbReference type="PATRIC" id="fig|1291379.3.peg.1972"/>
<dbReference type="Pfam" id="PF12822">
    <property type="entry name" value="ECF_trnsprt"/>
    <property type="match status" value="1"/>
</dbReference>
<feature type="transmembrane region" description="Helical" evidence="1">
    <location>
        <begin position="135"/>
        <end position="155"/>
    </location>
</feature>
<dbReference type="Proteomes" id="UP000015620">
    <property type="component" value="Chromosome"/>
</dbReference>
<keyword evidence="3" id="KW-1185">Reference proteome</keyword>
<dbReference type="EMBL" id="CP004120">
    <property type="protein sequence ID" value="AGT44474.1"/>
    <property type="molecule type" value="Genomic_DNA"/>
</dbReference>
<feature type="transmembrane region" description="Helical" evidence="1">
    <location>
        <begin position="175"/>
        <end position="193"/>
    </location>
</feature>
<dbReference type="STRING" id="1291379.TPE_2000"/>
<dbReference type="AlphaFoldDB" id="S6A8V2"/>
<dbReference type="InterPro" id="IPR024529">
    <property type="entry name" value="ECF_trnsprt_substrate-spec"/>
</dbReference>
<dbReference type="HOGENOM" id="CLU_108875_0_0_12"/>
<feature type="transmembrane region" description="Helical" evidence="1">
    <location>
        <begin position="104"/>
        <end position="123"/>
    </location>
</feature>
<sequence length="201" mass="22186">MEYTLNSGGFYLPHKTVRRITMEKTITKQAVFIRELIMAGILLVTGVLLPIGFHTFKLGGPVFLPMHIPVMLAGFMLNPLSACIVGFITPILSTAFTGMPPFPVVMSQMAVELAAYAFFIAVFSQRLKLNSYVSLILGMISGRLVCAILVFIFSLTVTGYKGTPVKFLIGSISKGWPGLLVQIVLIPFLVAWFKRIRLIEK</sequence>
<accession>S6A8V2</accession>
<evidence type="ECO:0000313" key="3">
    <source>
        <dbReference type="Proteomes" id="UP000015620"/>
    </source>
</evidence>
<name>S6A8V2_9SPIR</name>
<keyword evidence="1" id="KW-1133">Transmembrane helix</keyword>